<evidence type="ECO:0000313" key="3">
    <source>
        <dbReference type="Proteomes" id="UP000063781"/>
    </source>
</evidence>
<feature type="transmembrane region" description="Helical" evidence="1">
    <location>
        <begin position="12"/>
        <end position="30"/>
    </location>
</feature>
<evidence type="ECO:0000256" key="1">
    <source>
        <dbReference type="SAM" id="Phobius"/>
    </source>
</evidence>
<protein>
    <submittedName>
        <fullName evidence="2">Uncharacterized protein</fullName>
    </submittedName>
</protein>
<dbReference type="Pfam" id="PF20456">
    <property type="entry name" value="DUF6709"/>
    <property type="match status" value="1"/>
</dbReference>
<dbReference type="RefSeq" id="WP_067631181.1">
    <property type="nucleotide sequence ID" value="NZ_CP013213.1"/>
</dbReference>
<evidence type="ECO:0000313" key="2">
    <source>
        <dbReference type="EMBL" id="AMC92944.1"/>
    </source>
</evidence>
<feature type="transmembrane region" description="Helical" evidence="1">
    <location>
        <begin position="172"/>
        <end position="192"/>
    </location>
</feature>
<dbReference type="KEGG" id="erl:AOC36_02765"/>
<proteinExistence type="predicted"/>
<dbReference type="Proteomes" id="UP000063781">
    <property type="component" value="Chromosome"/>
</dbReference>
<reference evidence="2 3" key="1">
    <citation type="submission" date="2015-10" db="EMBL/GenBank/DDBJ databases">
        <title>Erysipelothrix larvae sp. LV19 isolated from the larval gut of the rhinoceros beetle, Trypoxylus dichotomus.</title>
        <authorList>
            <person name="Lim S."/>
            <person name="Kim B.-C."/>
        </authorList>
    </citation>
    <scope>NUCLEOTIDE SEQUENCE [LARGE SCALE GENOMIC DNA]</scope>
    <source>
        <strain evidence="2 3">LV19</strain>
    </source>
</reference>
<dbReference type="AlphaFoldDB" id="A0A0X8GYX9"/>
<dbReference type="InterPro" id="IPR046555">
    <property type="entry name" value="DUF6709"/>
</dbReference>
<gene>
    <name evidence="2" type="ORF">AOC36_02765</name>
</gene>
<dbReference type="EMBL" id="CP013213">
    <property type="protein sequence ID" value="AMC92944.1"/>
    <property type="molecule type" value="Genomic_DNA"/>
</dbReference>
<accession>A0A0X8GYX9</accession>
<keyword evidence="3" id="KW-1185">Reference proteome</keyword>
<dbReference type="STRING" id="1514105.AOC36_02765"/>
<keyword evidence="1" id="KW-1133">Transmembrane helix</keyword>
<sequence>MEKLLKLRNRKFTTVIVVGLTLLGMEMIFLSRPVMNSMRMIMNQSHQPISTSEKLNDVSVNDIVVLDSEFIDASGFGYYSNDKLVIDYTLGAFEDEYILVVQPLGKGITKTVLVDRQVQFVGKRVNDHDSVKARASIVSDFADYYEITEEEAETYFAPEIIEFVGVVGDVPLWPIVVIAGTALIVIGLAAYVKKSHQKKIKEVLEYDEALHIASQLELPEFQTKHAILVDKYLINKNAWNAKQQFIMKDTIAWAYMHTMRNSFYGIPIHKSYSVMIYVNGTKKPIQISMTEHQVQTLLSMLHEMNQGVVVGYTQSWIKLWKKTLNKADFRQLILETQESN</sequence>
<keyword evidence="1" id="KW-0472">Membrane</keyword>
<name>A0A0X8GYX9_9FIRM</name>
<organism evidence="2 3">
    <name type="scientific">Erysipelothrix larvae</name>
    <dbReference type="NCBI Taxonomy" id="1514105"/>
    <lineage>
        <taxon>Bacteria</taxon>
        <taxon>Bacillati</taxon>
        <taxon>Bacillota</taxon>
        <taxon>Erysipelotrichia</taxon>
        <taxon>Erysipelotrichales</taxon>
        <taxon>Erysipelotrichaceae</taxon>
        <taxon>Erysipelothrix</taxon>
    </lineage>
</organism>
<keyword evidence="1" id="KW-0812">Transmembrane</keyword>